<evidence type="ECO:0008006" key="11">
    <source>
        <dbReference type="Google" id="ProtNLM"/>
    </source>
</evidence>
<dbReference type="Gene3D" id="1.10.287.1260">
    <property type="match status" value="1"/>
</dbReference>
<dbReference type="Pfam" id="PF25306">
    <property type="entry name" value="DUF7880"/>
    <property type="match status" value="1"/>
</dbReference>
<comment type="subcellular location">
    <subcellularLocation>
        <location evidence="1">Membrane</location>
        <topology evidence="1">Multi-pass membrane protein</topology>
    </subcellularLocation>
</comment>
<evidence type="ECO:0000259" key="8">
    <source>
        <dbReference type="Pfam" id="PF25306"/>
    </source>
</evidence>
<evidence type="ECO:0000256" key="2">
    <source>
        <dbReference type="ARBA" id="ARBA00008017"/>
    </source>
</evidence>
<feature type="transmembrane region" description="Helical" evidence="6">
    <location>
        <begin position="257"/>
        <end position="278"/>
    </location>
</feature>
<evidence type="ECO:0000256" key="5">
    <source>
        <dbReference type="ARBA" id="ARBA00023136"/>
    </source>
</evidence>
<dbReference type="InterPro" id="IPR057202">
    <property type="entry name" value="DUF7880"/>
</dbReference>
<dbReference type="PANTHER" id="PTHR30566">
    <property type="entry name" value="YNAI-RELATED MECHANOSENSITIVE ION CHANNEL"/>
    <property type="match status" value="1"/>
</dbReference>
<dbReference type="InterPro" id="IPR010920">
    <property type="entry name" value="LSM_dom_sf"/>
</dbReference>
<keyword evidence="3 6" id="KW-0812">Transmembrane</keyword>
<dbReference type="InterPro" id="IPR011014">
    <property type="entry name" value="MscS_channel_TM-2"/>
</dbReference>
<comment type="similarity">
    <text evidence="2">Belongs to the MscS (TC 1.A.23) family.</text>
</comment>
<dbReference type="SUPFAM" id="SSF50182">
    <property type="entry name" value="Sm-like ribonucleoproteins"/>
    <property type="match status" value="1"/>
</dbReference>
<dbReference type="Pfam" id="PF00924">
    <property type="entry name" value="MS_channel_2nd"/>
    <property type="match status" value="1"/>
</dbReference>
<accession>A0ABR2YQB9</accession>
<evidence type="ECO:0000259" key="7">
    <source>
        <dbReference type="Pfam" id="PF00924"/>
    </source>
</evidence>
<evidence type="ECO:0000256" key="1">
    <source>
        <dbReference type="ARBA" id="ARBA00004141"/>
    </source>
</evidence>
<dbReference type="PANTHER" id="PTHR30566:SF5">
    <property type="entry name" value="MECHANOSENSITIVE ION CHANNEL PROTEIN 1, MITOCHONDRIAL-RELATED"/>
    <property type="match status" value="1"/>
</dbReference>
<dbReference type="InterPro" id="IPR006685">
    <property type="entry name" value="MscS_channel_2nd"/>
</dbReference>
<protein>
    <recommendedName>
        <fullName evidence="11">Mechanosensitive ion channel protein</fullName>
    </recommendedName>
</protein>
<organism evidence="9 10">
    <name type="scientific">Coccomyxa subellipsoidea</name>
    <dbReference type="NCBI Taxonomy" id="248742"/>
    <lineage>
        <taxon>Eukaryota</taxon>
        <taxon>Viridiplantae</taxon>
        <taxon>Chlorophyta</taxon>
        <taxon>core chlorophytes</taxon>
        <taxon>Trebouxiophyceae</taxon>
        <taxon>Trebouxiophyceae incertae sedis</taxon>
        <taxon>Coccomyxaceae</taxon>
        <taxon>Coccomyxa</taxon>
    </lineage>
</organism>
<evidence type="ECO:0000313" key="10">
    <source>
        <dbReference type="Proteomes" id="UP001491310"/>
    </source>
</evidence>
<reference evidence="9 10" key="1">
    <citation type="journal article" date="2024" name="Nat. Commun.">
        <title>Phylogenomics reveals the evolutionary origins of lichenization in chlorophyte algae.</title>
        <authorList>
            <person name="Puginier C."/>
            <person name="Libourel C."/>
            <person name="Otte J."/>
            <person name="Skaloud P."/>
            <person name="Haon M."/>
            <person name="Grisel S."/>
            <person name="Petersen M."/>
            <person name="Berrin J.G."/>
            <person name="Delaux P.M."/>
            <person name="Dal Grande F."/>
            <person name="Keller J."/>
        </authorList>
    </citation>
    <scope>NUCLEOTIDE SEQUENCE [LARGE SCALE GENOMIC DNA]</scope>
    <source>
        <strain evidence="9 10">SAG 216-7</strain>
    </source>
</reference>
<dbReference type="EMBL" id="JALJOT010000007">
    <property type="protein sequence ID" value="KAK9909058.1"/>
    <property type="molecule type" value="Genomic_DNA"/>
</dbReference>
<sequence>MQARKQLLSAGELMGEDPVEARVALRSGAFEGLRDNVRALGEYAASNKSASEQEAKELVERAFGALQDYDFELFQAIRNKEKVKDSAGAKLQGAVNALDGLLATVPDNDLNQAKEILEAIEAGGRPSQSQKSIDFERLQKLCALAVVASFLAASLISALLEKAANKELGPYMATVDGEDDVALLKPRPVMLQVFETTVFAVKKPVKVLLSIVAGVFSLRFLAAFLQIVLEVHAEHEHIAPGWLVEGLGKAMAGLDHVGLLVLECTEVALIVFGVWVALRMKEHMVSNVLAQRVQGDASTTVQQAAFEQVLLPLSGMGSWMLVVCGALMSMHVLGINLTPLLTVGGISGIVVGLSAQALLGNMISGLNLYLSRPFVVGDRIDVMTSSGGKVVSGFVEEVSPMRTHLRTDHWLSVMIPNKTLSDLIISNESRIMDSKNVRYYNKMRVFHFTACIRYQDFDKLEGILKEYKNFLKESDSIDMNLPLHAHLAGFDEEGLKIAVHVHTRPSASRHYSSFKQDMLLNLGKIVKSHGADFAWKDHVEFTTGVLPGQARGNGVEAVEMASLAAS</sequence>
<keyword evidence="5 6" id="KW-0472">Membrane</keyword>
<evidence type="ECO:0000256" key="3">
    <source>
        <dbReference type="ARBA" id="ARBA00022692"/>
    </source>
</evidence>
<keyword evidence="10" id="KW-1185">Reference proteome</keyword>
<dbReference type="InterPro" id="IPR023408">
    <property type="entry name" value="MscS_beta-dom_sf"/>
</dbReference>
<feature type="transmembrane region" description="Helical" evidence="6">
    <location>
        <begin position="207"/>
        <end position="229"/>
    </location>
</feature>
<keyword evidence="4 6" id="KW-1133">Transmembrane helix</keyword>
<gene>
    <name evidence="9" type="ORF">WJX75_006607</name>
</gene>
<comment type="caution">
    <text evidence="9">The sequence shown here is derived from an EMBL/GenBank/DDBJ whole genome shotgun (WGS) entry which is preliminary data.</text>
</comment>
<dbReference type="SUPFAM" id="SSF82861">
    <property type="entry name" value="Mechanosensitive channel protein MscS (YggB), transmembrane region"/>
    <property type="match status" value="1"/>
</dbReference>
<evidence type="ECO:0000256" key="6">
    <source>
        <dbReference type="SAM" id="Phobius"/>
    </source>
</evidence>
<feature type="domain" description="Mechanosensitive ion channel MscS" evidence="7">
    <location>
        <begin position="358"/>
        <end position="429"/>
    </location>
</feature>
<name>A0ABR2YQB9_9CHLO</name>
<feature type="transmembrane region" description="Helical" evidence="6">
    <location>
        <begin position="340"/>
        <end position="359"/>
    </location>
</feature>
<dbReference type="Proteomes" id="UP001491310">
    <property type="component" value="Unassembled WGS sequence"/>
</dbReference>
<dbReference type="Gene3D" id="2.30.30.60">
    <property type="match status" value="1"/>
</dbReference>
<feature type="transmembrane region" description="Helical" evidence="6">
    <location>
        <begin position="309"/>
        <end position="328"/>
    </location>
</feature>
<feature type="domain" description="DUF7880" evidence="8">
    <location>
        <begin position="2"/>
        <end position="116"/>
    </location>
</feature>
<proteinExistence type="inferred from homology"/>
<evidence type="ECO:0000256" key="4">
    <source>
        <dbReference type="ARBA" id="ARBA00022989"/>
    </source>
</evidence>
<evidence type="ECO:0000313" key="9">
    <source>
        <dbReference type="EMBL" id="KAK9909058.1"/>
    </source>
</evidence>